<keyword evidence="8 12" id="KW-0653">Protein transport</keyword>
<evidence type="ECO:0000256" key="10">
    <source>
        <dbReference type="ARBA" id="ARBA00023136"/>
    </source>
</evidence>
<feature type="domain" description="MotA/TolQ/ExbB proton channel" evidence="15">
    <location>
        <begin position="152"/>
        <end position="251"/>
    </location>
</feature>
<keyword evidence="10 13" id="KW-0472">Membrane</keyword>
<accession>A0ABN1EYK1</accession>
<comment type="subunit">
    <text evidence="2">The accessory proteins ExbB and ExbD seem to form a complex with TonB.</text>
</comment>
<feature type="transmembrane region" description="Helical" evidence="13">
    <location>
        <begin position="220"/>
        <end position="241"/>
    </location>
</feature>
<evidence type="ECO:0000256" key="3">
    <source>
        <dbReference type="ARBA" id="ARBA00022093"/>
    </source>
</evidence>
<keyword evidence="5" id="KW-1003">Cell membrane</keyword>
<reference evidence="16 17" key="1">
    <citation type="journal article" date="2019" name="Int. J. Syst. Evol. Microbiol.">
        <title>The Global Catalogue of Microorganisms (GCM) 10K type strain sequencing project: providing services to taxonomists for standard genome sequencing and annotation.</title>
        <authorList>
            <consortium name="The Broad Institute Genomics Platform"/>
            <consortium name="The Broad Institute Genome Sequencing Center for Infectious Disease"/>
            <person name="Wu L."/>
            <person name="Ma J."/>
        </authorList>
    </citation>
    <scope>NUCLEOTIDE SEQUENCE [LARGE SCALE GENOMIC DNA]</scope>
    <source>
        <strain evidence="16 17">JCM 15089</strain>
    </source>
</reference>
<comment type="function">
    <text evidence="11">Involved in the TonB-dependent energy-dependent transport of various receptor-bound substrates. Protects ExbD from proteolytic degradation and functionally stabilizes TonB.</text>
</comment>
<feature type="chain" id="PRO_5046805090" description="Biopolymer transport protein ExbB" evidence="14">
    <location>
        <begin position="26"/>
        <end position="269"/>
    </location>
</feature>
<proteinExistence type="inferred from homology"/>
<evidence type="ECO:0000256" key="13">
    <source>
        <dbReference type="SAM" id="Phobius"/>
    </source>
</evidence>
<evidence type="ECO:0000313" key="16">
    <source>
        <dbReference type="EMBL" id="GAA0577812.1"/>
    </source>
</evidence>
<dbReference type="InterPro" id="IPR050790">
    <property type="entry name" value="ExbB/TolQ_transport"/>
</dbReference>
<gene>
    <name evidence="16" type="ORF">GCM10008942_28380</name>
</gene>
<evidence type="ECO:0000256" key="7">
    <source>
        <dbReference type="ARBA" id="ARBA00022692"/>
    </source>
</evidence>
<keyword evidence="17" id="KW-1185">Reference proteome</keyword>
<comment type="similarity">
    <text evidence="12">Belongs to the exbB/tolQ family.</text>
</comment>
<evidence type="ECO:0000256" key="14">
    <source>
        <dbReference type="SAM" id="SignalP"/>
    </source>
</evidence>
<dbReference type="InterPro" id="IPR002898">
    <property type="entry name" value="MotA_ExbB_proton_chnl"/>
</dbReference>
<dbReference type="Pfam" id="PF01618">
    <property type="entry name" value="MotA_ExbB"/>
    <property type="match status" value="1"/>
</dbReference>
<organism evidence="16 17">
    <name type="scientific">Rhizomicrobium electricum</name>
    <dbReference type="NCBI Taxonomy" id="480070"/>
    <lineage>
        <taxon>Bacteria</taxon>
        <taxon>Pseudomonadati</taxon>
        <taxon>Pseudomonadota</taxon>
        <taxon>Alphaproteobacteria</taxon>
        <taxon>Micropepsales</taxon>
        <taxon>Micropepsaceae</taxon>
        <taxon>Rhizomicrobium</taxon>
    </lineage>
</organism>
<evidence type="ECO:0000256" key="6">
    <source>
        <dbReference type="ARBA" id="ARBA00022519"/>
    </source>
</evidence>
<feature type="transmembrane region" description="Helical" evidence="13">
    <location>
        <begin position="71"/>
        <end position="91"/>
    </location>
</feature>
<evidence type="ECO:0000256" key="2">
    <source>
        <dbReference type="ARBA" id="ARBA00011471"/>
    </source>
</evidence>
<evidence type="ECO:0000256" key="8">
    <source>
        <dbReference type="ARBA" id="ARBA00022927"/>
    </source>
</evidence>
<comment type="caution">
    <text evidence="16">The sequence shown here is derived from an EMBL/GenBank/DDBJ whole genome shotgun (WGS) entry which is preliminary data.</text>
</comment>
<name>A0ABN1EYK1_9PROT</name>
<sequence>MISKKLTIAAAFVLLTGLSVGPAQAQATAPSAPAATAAAPAPGQQVVKAAAGAEKKNPYGLMHIIEQKNPVSMSILAILAIMSVGTWYVFFVKFFEQNKILGQAKSVERRFWTSASLNEGIEKLPKSSVFRGLAEAGVRASQGGTTLVGLNDWIAMSLARQLEDANSKLAGGITWLASVGSVAPFVGLFGTVWGILQALISIGVAGQASIDKVAGPVGEALIMTAIGLFAAVPAVLLYNFLVRRNKVIGEKFRGFAGDLQTYLISKGSK</sequence>
<evidence type="ECO:0000313" key="17">
    <source>
        <dbReference type="Proteomes" id="UP001499951"/>
    </source>
</evidence>
<evidence type="ECO:0000256" key="9">
    <source>
        <dbReference type="ARBA" id="ARBA00022989"/>
    </source>
</evidence>
<evidence type="ECO:0000256" key="12">
    <source>
        <dbReference type="RuleBase" id="RU004057"/>
    </source>
</evidence>
<dbReference type="PANTHER" id="PTHR30625:SF14">
    <property type="entry name" value="BIOPOLYMER TRANSPORT PROTEIN EXBB"/>
    <property type="match status" value="1"/>
</dbReference>
<keyword evidence="14" id="KW-0732">Signal</keyword>
<evidence type="ECO:0000256" key="4">
    <source>
        <dbReference type="ARBA" id="ARBA00022448"/>
    </source>
</evidence>
<feature type="transmembrane region" description="Helical" evidence="13">
    <location>
        <begin position="175"/>
        <end position="200"/>
    </location>
</feature>
<dbReference type="EMBL" id="BAAADD010000007">
    <property type="protein sequence ID" value="GAA0577812.1"/>
    <property type="molecule type" value="Genomic_DNA"/>
</dbReference>
<evidence type="ECO:0000256" key="5">
    <source>
        <dbReference type="ARBA" id="ARBA00022475"/>
    </source>
</evidence>
<keyword evidence="9 13" id="KW-1133">Transmembrane helix</keyword>
<dbReference type="Proteomes" id="UP001499951">
    <property type="component" value="Unassembled WGS sequence"/>
</dbReference>
<evidence type="ECO:0000256" key="11">
    <source>
        <dbReference type="ARBA" id="ARBA00024816"/>
    </source>
</evidence>
<evidence type="ECO:0000259" key="15">
    <source>
        <dbReference type="Pfam" id="PF01618"/>
    </source>
</evidence>
<dbReference type="RefSeq" id="WP_166936126.1">
    <property type="nucleotide sequence ID" value="NZ_BAAADD010000007.1"/>
</dbReference>
<dbReference type="PANTHER" id="PTHR30625">
    <property type="entry name" value="PROTEIN TOLQ"/>
    <property type="match status" value="1"/>
</dbReference>
<keyword evidence="4 12" id="KW-0813">Transport</keyword>
<evidence type="ECO:0000256" key="1">
    <source>
        <dbReference type="ARBA" id="ARBA00004429"/>
    </source>
</evidence>
<keyword evidence="6" id="KW-0997">Cell inner membrane</keyword>
<protein>
    <recommendedName>
        <fullName evidence="3">Biopolymer transport protein ExbB</fullName>
    </recommendedName>
</protein>
<feature type="signal peptide" evidence="14">
    <location>
        <begin position="1"/>
        <end position="25"/>
    </location>
</feature>
<comment type="subcellular location">
    <subcellularLocation>
        <location evidence="1">Cell inner membrane</location>
        <topology evidence="1">Multi-pass membrane protein</topology>
    </subcellularLocation>
    <subcellularLocation>
        <location evidence="12">Membrane</location>
        <topology evidence="12">Multi-pass membrane protein</topology>
    </subcellularLocation>
</comment>
<keyword evidence="7 13" id="KW-0812">Transmembrane</keyword>